<dbReference type="SUPFAM" id="SSF48537">
    <property type="entry name" value="Phospholipase C/P1 nuclease"/>
    <property type="match status" value="1"/>
</dbReference>
<keyword evidence="1" id="KW-0540">Nuclease</keyword>
<evidence type="ECO:0000256" key="6">
    <source>
        <dbReference type="ARBA" id="ARBA00023180"/>
    </source>
</evidence>
<gene>
    <name evidence="7" type="ORF">K0O23_09495</name>
</gene>
<keyword evidence="2" id="KW-0479">Metal-binding</keyword>
<keyword evidence="5" id="KW-1015">Disulfide bond</keyword>
<evidence type="ECO:0000256" key="4">
    <source>
        <dbReference type="ARBA" id="ARBA00022801"/>
    </source>
</evidence>
<dbReference type="Pfam" id="PF02265">
    <property type="entry name" value="S1-P1_nuclease"/>
    <property type="match status" value="1"/>
</dbReference>
<proteinExistence type="predicted"/>
<sequence>MKKRIALLAVAFMACSIISYGWGFFGHKVVHQLAIYGLPKQIQGFFYQNQDYLVQHSVRPDERRSNDPAEAPRHFIDVDVYGEDAVYTMPQSWEAAAQKYPIDTLKKYGIVPWHVMVMKERLTNAFRQQNADSILFYAADLGHYIADAHVPLHTTLNYDGQLTNQHGLHSLWESKVPEMHAQTYRLQNKKAEYLPDTETAIWEVVRASHKLFPDVLALELEATKSFTPETKYVTVERNGRTRKYYSDDFAKKYAELLGPTVALRMQNSAEVVSNFWYTCWVDGGKPDMDKLMGGKISKDKKKALKEEKKSWQKNTLFQENRVLALKKKANS</sequence>
<keyword evidence="3" id="KW-0255">Endonuclease</keyword>
<dbReference type="InterPro" id="IPR003154">
    <property type="entry name" value="S1/P1nuclease"/>
</dbReference>
<comment type="caution">
    <text evidence="7">The sequence shown here is derived from an EMBL/GenBank/DDBJ whole genome shotgun (WGS) entry which is preliminary data.</text>
</comment>
<dbReference type="EMBL" id="JAHYXK010000006">
    <property type="protein sequence ID" value="MBW7467303.1"/>
    <property type="molecule type" value="Genomic_DNA"/>
</dbReference>
<dbReference type="InterPro" id="IPR008947">
    <property type="entry name" value="PLipase_C/P1_nuclease_dom_sf"/>
</dbReference>
<evidence type="ECO:0000256" key="5">
    <source>
        <dbReference type="ARBA" id="ARBA00023157"/>
    </source>
</evidence>
<protein>
    <submittedName>
        <fullName evidence="7">S1/P1 Nuclease</fullName>
    </submittedName>
</protein>
<dbReference type="Gene3D" id="1.10.575.10">
    <property type="entry name" value="P1 Nuclease"/>
    <property type="match status" value="1"/>
</dbReference>
<evidence type="ECO:0000313" key="7">
    <source>
        <dbReference type="EMBL" id="MBW7467303.1"/>
    </source>
</evidence>
<keyword evidence="6" id="KW-0325">Glycoprotein</keyword>
<keyword evidence="8" id="KW-1185">Reference proteome</keyword>
<dbReference type="RefSeq" id="WP_219877185.1">
    <property type="nucleotide sequence ID" value="NZ_JAHYXK010000006.1"/>
</dbReference>
<evidence type="ECO:0000256" key="3">
    <source>
        <dbReference type="ARBA" id="ARBA00022759"/>
    </source>
</evidence>
<dbReference type="PROSITE" id="PS51257">
    <property type="entry name" value="PROKAR_LIPOPROTEIN"/>
    <property type="match status" value="1"/>
</dbReference>
<dbReference type="Proteomes" id="UP000813018">
    <property type="component" value="Unassembled WGS sequence"/>
</dbReference>
<dbReference type="CDD" id="cd10981">
    <property type="entry name" value="ZnPC_S1P1"/>
    <property type="match status" value="1"/>
</dbReference>
<accession>A0ABS7CU02</accession>
<organism evidence="7 8">
    <name type="scientific">Pontibacter aydingkolensis</name>
    <dbReference type="NCBI Taxonomy" id="1911536"/>
    <lineage>
        <taxon>Bacteria</taxon>
        <taxon>Pseudomonadati</taxon>
        <taxon>Bacteroidota</taxon>
        <taxon>Cytophagia</taxon>
        <taxon>Cytophagales</taxon>
        <taxon>Hymenobacteraceae</taxon>
        <taxon>Pontibacter</taxon>
    </lineage>
</organism>
<name>A0ABS7CU02_9BACT</name>
<evidence type="ECO:0000256" key="2">
    <source>
        <dbReference type="ARBA" id="ARBA00022723"/>
    </source>
</evidence>
<evidence type="ECO:0000256" key="1">
    <source>
        <dbReference type="ARBA" id="ARBA00022722"/>
    </source>
</evidence>
<evidence type="ECO:0000313" key="8">
    <source>
        <dbReference type="Proteomes" id="UP000813018"/>
    </source>
</evidence>
<keyword evidence="4" id="KW-0378">Hydrolase</keyword>
<reference evidence="7 8" key="1">
    <citation type="journal article" date="2016" name="Int. J. Syst. Evol. Microbiol.">
        <title>Pontibacter aydingkolensis sp. nov., isolated from soil of a salt lake.</title>
        <authorList>
            <person name="Osman G."/>
            <person name="Zhang T."/>
            <person name="Lou K."/>
            <person name="Gao Y."/>
            <person name="Chang W."/>
            <person name="Lin Q."/>
            <person name="Yang H.M."/>
            <person name="Huo X.D."/>
            <person name="Wang N."/>
        </authorList>
    </citation>
    <scope>NUCLEOTIDE SEQUENCE [LARGE SCALE GENOMIC DNA]</scope>
    <source>
        <strain evidence="7 8">KACC 19255</strain>
    </source>
</reference>